<organism evidence="1 2">
    <name type="scientific">Collinsella ureilytica</name>
    <dbReference type="NCBI Taxonomy" id="2869515"/>
    <lineage>
        <taxon>Bacteria</taxon>
        <taxon>Bacillati</taxon>
        <taxon>Actinomycetota</taxon>
        <taxon>Coriobacteriia</taxon>
        <taxon>Coriobacteriales</taxon>
        <taxon>Coriobacteriaceae</taxon>
        <taxon>Collinsella</taxon>
    </lineage>
</organism>
<dbReference type="EMBL" id="JAIMFO010000003">
    <property type="protein sequence ID" value="MBY4796770.1"/>
    <property type="molecule type" value="Genomic_DNA"/>
</dbReference>
<protein>
    <submittedName>
        <fullName evidence="1">Uncharacterized protein</fullName>
    </submittedName>
</protein>
<dbReference type="Proteomes" id="UP000700908">
    <property type="component" value="Unassembled WGS sequence"/>
</dbReference>
<sequence>MSKVAFNQSGYVGSSMSVRAQQAYEDGEMPKSKWTKKIMIEAINAYLADDDLPAIAGLEKMKKDEIFAEFFKWTSWHHTGKFARETDFYSIDERAVKAAADPEAVAHEEAERMAEITAEEEAFAAARAENAAFIAKYGYERWSMAHAIDAGIPCEHIVINGDEYVRLVESDDVDHRSSLGSTTLAGSKYMGYFNDSVNHIMWKMECAKNEN</sequence>
<keyword evidence="2" id="KW-1185">Reference proteome</keyword>
<gene>
    <name evidence="1" type="ORF">K6V98_00095</name>
</gene>
<dbReference type="RefSeq" id="WP_222198500.1">
    <property type="nucleotide sequence ID" value="NZ_JAIMFO010000003.1"/>
</dbReference>
<name>A0ABS7MHD4_9ACTN</name>
<proteinExistence type="predicted"/>
<evidence type="ECO:0000313" key="1">
    <source>
        <dbReference type="EMBL" id="MBY4796770.1"/>
    </source>
</evidence>
<comment type="caution">
    <text evidence="1">The sequence shown here is derived from an EMBL/GenBank/DDBJ whole genome shotgun (WGS) entry which is preliminary data.</text>
</comment>
<evidence type="ECO:0000313" key="2">
    <source>
        <dbReference type="Proteomes" id="UP000700908"/>
    </source>
</evidence>
<accession>A0ABS7MHD4</accession>
<reference evidence="1 2" key="1">
    <citation type="submission" date="2021-08" db="EMBL/GenBank/DDBJ databases">
        <title>Collinsella faecalis sp. nov. isolated from swine faeces.</title>
        <authorList>
            <person name="Oh B.S."/>
            <person name="Lee J.H."/>
        </authorList>
    </citation>
    <scope>NUCLEOTIDE SEQUENCE [LARGE SCALE GENOMIC DNA]</scope>
    <source>
        <strain evidence="1 2">AGMB00827</strain>
    </source>
</reference>